<protein>
    <submittedName>
        <fullName evidence="1">Uncharacterized protein</fullName>
    </submittedName>
</protein>
<reference evidence="1 2" key="1">
    <citation type="submission" date="2016-12" db="EMBL/GenBank/DDBJ databases">
        <title>The genomes of Aspergillus section Nigri reveals drivers in fungal speciation.</title>
        <authorList>
            <consortium name="DOE Joint Genome Institute"/>
            <person name="Vesth T.C."/>
            <person name="Nybo J."/>
            <person name="Theobald S."/>
            <person name="Brandl J."/>
            <person name="Frisvad J.C."/>
            <person name="Nielsen K.F."/>
            <person name="Lyhne E.K."/>
            <person name="Kogle M.E."/>
            <person name="Kuo A."/>
            <person name="Riley R."/>
            <person name="Clum A."/>
            <person name="Nolan M."/>
            <person name="Lipzen A."/>
            <person name="Salamov A."/>
            <person name="Henrissat B."/>
            <person name="Wiebenga A."/>
            <person name="De Vries R.P."/>
            <person name="Grigoriev I.V."/>
            <person name="Mortensen U.H."/>
            <person name="Andersen M.R."/>
            <person name="Baker S.E."/>
        </authorList>
    </citation>
    <scope>NUCLEOTIDE SEQUENCE [LARGE SCALE GENOMIC DNA]</scope>
    <source>
        <strain evidence="1 2">JOP 1030-1</strain>
    </source>
</reference>
<proteinExistence type="predicted"/>
<keyword evidence="2" id="KW-1185">Reference proteome</keyword>
<dbReference type="RefSeq" id="XP_025429792.1">
    <property type="nucleotide sequence ID" value="XM_025580244.1"/>
</dbReference>
<name>A0A318ZJA2_9EURO</name>
<dbReference type="Proteomes" id="UP000248349">
    <property type="component" value="Unassembled WGS sequence"/>
</dbReference>
<dbReference type="EMBL" id="KZ821241">
    <property type="protein sequence ID" value="PYH43810.1"/>
    <property type="molecule type" value="Genomic_DNA"/>
</dbReference>
<organism evidence="1 2">
    <name type="scientific">Aspergillus saccharolyticus JOP 1030-1</name>
    <dbReference type="NCBI Taxonomy" id="1450539"/>
    <lineage>
        <taxon>Eukaryota</taxon>
        <taxon>Fungi</taxon>
        <taxon>Dikarya</taxon>
        <taxon>Ascomycota</taxon>
        <taxon>Pezizomycotina</taxon>
        <taxon>Eurotiomycetes</taxon>
        <taxon>Eurotiomycetidae</taxon>
        <taxon>Eurotiales</taxon>
        <taxon>Aspergillaceae</taxon>
        <taxon>Aspergillus</taxon>
        <taxon>Aspergillus subgen. Circumdati</taxon>
    </lineage>
</organism>
<accession>A0A318ZJA2</accession>
<evidence type="ECO:0000313" key="2">
    <source>
        <dbReference type="Proteomes" id="UP000248349"/>
    </source>
</evidence>
<dbReference type="AlphaFoldDB" id="A0A318ZJA2"/>
<evidence type="ECO:0000313" key="1">
    <source>
        <dbReference type="EMBL" id="PYH43810.1"/>
    </source>
</evidence>
<gene>
    <name evidence="1" type="ORF">BP01DRAFT_93301</name>
</gene>
<sequence length="85" mass="8968">MYFLFADIHSMLSEEVHWLTFFVLLLSYAAADSGFPMPQLVAVIVLVGLTRAGIVSSSAATVSGANPAIWEGPTVLTMDSAGPIP</sequence>
<dbReference type="GeneID" id="37081473"/>